<reference evidence="9 10" key="1">
    <citation type="journal article" date="2017" name="Int. J. Syst. Evol. Microbiol.">
        <title>Marinicauda algicola sp. nov., isolated from a marine red alga Rhodosorus marinus.</title>
        <authorList>
            <person name="Jeong S.E."/>
            <person name="Jeon S.H."/>
            <person name="Chun B.H."/>
            <person name="Kim D.W."/>
            <person name="Jeon C.O."/>
        </authorList>
    </citation>
    <scope>NUCLEOTIDE SEQUENCE [LARGE SCALE GENOMIC DNA]</scope>
    <source>
        <strain evidence="9 10">JCM 31718</strain>
    </source>
</reference>
<name>A0A4S2GZ99_9PROT</name>
<keyword evidence="6 8" id="KW-1133">Transmembrane helix</keyword>
<sequence length="93" mass="9689">MTTIFWLAASAILLTVAAALLRGLRGPERPDRVMAVQLVGTGGLAVAILIGAAREEAAYLDVALVFAVLAAFVVVAFVRGAQGEDPEKETPQL</sequence>
<feature type="transmembrane region" description="Helical" evidence="8">
    <location>
        <begin position="59"/>
        <end position="78"/>
    </location>
</feature>
<protein>
    <submittedName>
        <fullName evidence="9">Multiple resistance and pH regulation protein F</fullName>
    </submittedName>
</protein>
<evidence type="ECO:0000256" key="4">
    <source>
        <dbReference type="ARBA" id="ARBA00022475"/>
    </source>
</evidence>
<evidence type="ECO:0000256" key="6">
    <source>
        <dbReference type="ARBA" id="ARBA00022989"/>
    </source>
</evidence>
<keyword evidence="5 8" id="KW-0812">Transmembrane</keyword>
<dbReference type="PANTHER" id="PTHR34702:SF1">
    <property type="entry name" value="NA(+)_H(+) ANTIPORTER SUBUNIT F"/>
    <property type="match status" value="1"/>
</dbReference>
<dbReference type="GO" id="GO:0015385">
    <property type="term" value="F:sodium:proton antiporter activity"/>
    <property type="evidence" value="ECO:0007669"/>
    <property type="project" value="TreeGrafter"/>
</dbReference>
<gene>
    <name evidence="9" type="ORF">E5163_11975</name>
</gene>
<keyword evidence="3" id="KW-0813">Transport</keyword>
<feature type="transmembrane region" description="Helical" evidence="8">
    <location>
        <begin position="34"/>
        <end position="52"/>
    </location>
</feature>
<proteinExistence type="inferred from homology"/>
<keyword evidence="10" id="KW-1185">Reference proteome</keyword>
<keyword evidence="4" id="KW-1003">Cell membrane</keyword>
<accession>A0A4S2GZ99</accession>
<evidence type="ECO:0000313" key="9">
    <source>
        <dbReference type="EMBL" id="TGY88525.1"/>
    </source>
</evidence>
<dbReference type="GO" id="GO:0005886">
    <property type="term" value="C:plasma membrane"/>
    <property type="evidence" value="ECO:0007669"/>
    <property type="project" value="UniProtKB-SubCell"/>
</dbReference>
<evidence type="ECO:0000256" key="8">
    <source>
        <dbReference type="SAM" id="Phobius"/>
    </source>
</evidence>
<evidence type="ECO:0000313" key="10">
    <source>
        <dbReference type="Proteomes" id="UP000308054"/>
    </source>
</evidence>
<evidence type="ECO:0000256" key="2">
    <source>
        <dbReference type="ARBA" id="ARBA00009212"/>
    </source>
</evidence>
<evidence type="ECO:0000256" key="3">
    <source>
        <dbReference type="ARBA" id="ARBA00022448"/>
    </source>
</evidence>
<keyword evidence="7 8" id="KW-0472">Membrane</keyword>
<dbReference type="EMBL" id="SRXW01000003">
    <property type="protein sequence ID" value="TGY88525.1"/>
    <property type="molecule type" value="Genomic_DNA"/>
</dbReference>
<dbReference type="Pfam" id="PF04066">
    <property type="entry name" value="MrpF_PhaF"/>
    <property type="match status" value="1"/>
</dbReference>
<comment type="caution">
    <text evidence="9">The sequence shown here is derived from an EMBL/GenBank/DDBJ whole genome shotgun (WGS) entry which is preliminary data.</text>
</comment>
<evidence type="ECO:0000256" key="7">
    <source>
        <dbReference type="ARBA" id="ARBA00023136"/>
    </source>
</evidence>
<dbReference type="Proteomes" id="UP000308054">
    <property type="component" value="Unassembled WGS sequence"/>
</dbReference>
<dbReference type="RefSeq" id="WP_135996371.1">
    <property type="nucleotide sequence ID" value="NZ_CP071057.1"/>
</dbReference>
<dbReference type="PANTHER" id="PTHR34702">
    <property type="entry name" value="NA(+)/H(+) ANTIPORTER SUBUNIT F1"/>
    <property type="match status" value="1"/>
</dbReference>
<dbReference type="AlphaFoldDB" id="A0A4S2GZ99"/>
<dbReference type="InterPro" id="IPR007208">
    <property type="entry name" value="MrpF/PhaF-like"/>
</dbReference>
<comment type="subcellular location">
    <subcellularLocation>
        <location evidence="1">Cell membrane</location>
        <topology evidence="1">Multi-pass membrane protein</topology>
    </subcellularLocation>
</comment>
<evidence type="ECO:0000256" key="5">
    <source>
        <dbReference type="ARBA" id="ARBA00022692"/>
    </source>
</evidence>
<organism evidence="9 10">
    <name type="scientific">Marinicauda algicola</name>
    <dbReference type="NCBI Taxonomy" id="2029849"/>
    <lineage>
        <taxon>Bacteria</taxon>
        <taxon>Pseudomonadati</taxon>
        <taxon>Pseudomonadota</taxon>
        <taxon>Alphaproteobacteria</taxon>
        <taxon>Maricaulales</taxon>
        <taxon>Maricaulaceae</taxon>
        <taxon>Marinicauda</taxon>
    </lineage>
</organism>
<comment type="similarity">
    <text evidence="2">Belongs to the CPA3 antiporters (TC 2.A.63) subunit F family.</text>
</comment>
<evidence type="ECO:0000256" key="1">
    <source>
        <dbReference type="ARBA" id="ARBA00004651"/>
    </source>
</evidence>